<name>B8HNE4_CYAP4</name>
<dbReference type="OrthoDB" id="582089at2"/>
<sequence length="181" mass="19986">MGNLIAADSTLTLSSSVSSALAATIAKAFKDNGVHTLTAIERRNFYRWQCDRLGLDVYSFPLDYLETRDGRLILYPNQRATDQLRKHRGLSVRIVSREMVDDLAIVTAECCDRDGRITQAMGTAEMTDKFGKPLTAALRATALMKADTRARRRATLAACGLDSEEEGRLIAAQTYDPPNDV</sequence>
<proteinExistence type="predicted"/>
<protein>
    <submittedName>
        <fullName evidence="1">Uncharacterized protein</fullName>
    </submittedName>
</protein>
<dbReference type="EMBL" id="CP001344">
    <property type="protein sequence ID" value="ACL47271.1"/>
    <property type="molecule type" value="Genomic_DNA"/>
</dbReference>
<reference evidence="1" key="1">
    <citation type="submission" date="2009-01" db="EMBL/GenBank/DDBJ databases">
        <title>Complete sequence of chromosome Cyanothece sp. PCC 7425.</title>
        <authorList>
            <consortium name="US DOE Joint Genome Institute"/>
            <person name="Lucas S."/>
            <person name="Copeland A."/>
            <person name="Lapidus A."/>
            <person name="Glavina del Rio T."/>
            <person name="Dalin E."/>
            <person name="Tice H."/>
            <person name="Bruce D."/>
            <person name="Goodwin L."/>
            <person name="Pitluck S."/>
            <person name="Sims D."/>
            <person name="Meineke L."/>
            <person name="Brettin T."/>
            <person name="Detter J.C."/>
            <person name="Han C."/>
            <person name="Larimer F."/>
            <person name="Land M."/>
            <person name="Hauser L."/>
            <person name="Kyrpides N."/>
            <person name="Ovchinnikova G."/>
            <person name="Liberton M."/>
            <person name="Stoeckel J."/>
            <person name="Banerjee A."/>
            <person name="Singh A."/>
            <person name="Page L."/>
            <person name="Sato H."/>
            <person name="Zhao L."/>
            <person name="Sherman L."/>
            <person name="Pakrasi H."/>
            <person name="Richardson P."/>
        </authorList>
    </citation>
    <scope>NUCLEOTIDE SEQUENCE</scope>
    <source>
        <strain evidence="1">PCC 7425</strain>
    </source>
</reference>
<accession>B8HNE4</accession>
<dbReference type="HOGENOM" id="CLU_1486729_0_0_3"/>
<dbReference type="AlphaFoldDB" id="B8HNE4"/>
<evidence type="ECO:0000313" key="1">
    <source>
        <dbReference type="EMBL" id="ACL47271.1"/>
    </source>
</evidence>
<dbReference type="KEGG" id="cyn:Cyan7425_4973"/>
<dbReference type="eggNOG" id="ENOG5033BUS">
    <property type="taxonomic scope" value="Bacteria"/>
</dbReference>
<organism evidence="1">
    <name type="scientific">Cyanothece sp. (strain PCC 7425 / ATCC 29141)</name>
    <dbReference type="NCBI Taxonomy" id="395961"/>
    <lineage>
        <taxon>Bacteria</taxon>
        <taxon>Bacillati</taxon>
        <taxon>Cyanobacteriota</taxon>
        <taxon>Cyanophyceae</taxon>
        <taxon>Gomontiellales</taxon>
        <taxon>Cyanothecaceae</taxon>
        <taxon>Cyanothece</taxon>
    </lineage>
</organism>
<gene>
    <name evidence="1" type="ordered locus">Cyan7425_4973</name>
</gene>